<sequence length="130" mass="14243">MSIQTAHIKTVHYVHLSDVNRPIVPVLDQAKIAAMRAGIANQPRPQLRAGVDTNKQFYTAAEVDHHSDTLPAIDIMTVSADGKRVFFGFGGCHRFQSYLAEGWDLIPVKLMPCSKSSLGLYLGASAAKFF</sequence>
<comment type="catalytic activity">
    <reaction evidence="8">
        <text>S-hydroxy-S-oxy-L-cysteinyl-[peroxiredoxin] + [protein]-dithiol + ATP = S-hydroxy-L-cysteinyl-[peroxiredoxin] + [protein]-disulfide + ADP + phosphate</text>
        <dbReference type="Rhea" id="RHEA:17545"/>
        <dbReference type="Rhea" id="RHEA-COMP:10593"/>
        <dbReference type="Rhea" id="RHEA-COMP:10594"/>
        <dbReference type="Rhea" id="RHEA-COMP:13681"/>
        <dbReference type="Rhea" id="RHEA-COMP:17976"/>
        <dbReference type="ChEBI" id="CHEBI:29950"/>
        <dbReference type="ChEBI" id="CHEBI:30616"/>
        <dbReference type="ChEBI" id="CHEBI:43474"/>
        <dbReference type="ChEBI" id="CHEBI:50058"/>
        <dbReference type="ChEBI" id="CHEBI:61973"/>
        <dbReference type="ChEBI" id="CHEBI:61974"/>
        <dbReference type="ChEBI" id="CHEBI:456216"/>
        <dbReference type="EC" id="1.8.98.2"/>
    </reaction>
</comment>
<gene>
    <name evidence="12" type="ORF">BN980_GECA16s02930g</name>
</gene>
<evidence type="ECO:0000256" key="8">
    <source>
        <dbReference type="ARBA" id="ARBA00047514"/>
    </source>
</evidence>
<dbReference type="GO" id="GO:0005524">
    <property type="term" value="F:ATP binding"/>
    <property type="evidence" value="ECO:0007669"/>
    <property type="project" value="UniProtKB-KW"/>
</dbReference>
<dbReference type="InterPro" id="IPR016692">
    <property type="entry name" value="Sulfiredoxin"/>
</dbReference>
<keyword evidence="3 9" id="KW-0547">Nucleotide-binding</keyword>
<evidence type="ECO:0000256" key="5">
    <source>
        <dbReference type="ARBA" id="ARBA00022862"/>
    </source>
</evidence>
<keyword evidence="5" id="KW-0049">Antioxidant</keyword>
<keyword evidence="7 10" id="KW-1015">Disulfide bond</keyword>
<feature type="domain" description="ParB-like N-terminal" evidence="11">
    <location>
        <begin position="10"/>
        <end position="117"/>
    </location>
</feature>
<feature type="binding site" evidence="9">
    <location>
        <begin position="91"/>
        <end position="94"/>
    </location>
    <ligand>
        <name>ATP</name>
        <dbReference type="ChEBI" id="CHEBI:30616"/>
    </ligand>
</feature>
<dbReference type="Proteomes" id="UP000242525">
    <property type="component" value="Unassembled WGS sequence"/>
</dbReference>
<keyword evidence="13" id="KW-1185">Reference proteome</keyword>
<dbReference type="GO" id="GO:0005737">
    <property type="term" value="C:cytoplasm"/>
    <property type="evidence" value="ECO:0007669"/>
    <property type="project" value="TreeGrafter"/>
</dbReference>
<dbReference type="Pfam" id="PF02195">
    <property type="entry name" value="ParB_N"/>
    <property type="match status" value="1"/>
</dbReference>
<dbReference type="InterPro" id="IPR003115">
    <property type="entry name" value="ParB_N"/>
</dbReference>
<reference evidence="12" key="1">
    <citation type="submission" date="2014-03" db="EMBL/GenBank/DDBJ databases">
        <authorList>
            <person name="Casaregola S."/>
        </authorList>
    </citation>
    <scope>NUCLEOTIDE SEQUENCE [LARGE SCALE GENOMIC DNA]</scope>
    <source>
        <strain evidence="12">CLIB 918</strain>
    </source>
</reference>
<keyword evidence="4 9" id="KW-0067">ATP-binding</keyword>
<evidence type="ECO:0000259" key="11">
    <source>
        <dbReference type="Pfam" id="PF02195"/>
    </source>
</evidence>
<proteinExistence type="inferred from homology"/>
<dbReference type="GO" id="GO:0034599">
    <property type="term" value="P:cellular response to oxidative stress"/>
    <property type="evidence" value="ECO:0007669"/>
    <property type="project" value="TreeGrafter"/>
</dbReference>
<comment type="caution">
    <text evidence="12">The sequence shown here is derived from an EMBL/GenBank/DDBJ whole genome shotgun (WGS) entry which is preliminary data.</text>
</comment>
<evidence type="ECO:0000256" key="3">
    <source>
        <dbReference type="ARBA" id="ARBA00022741"/>
    </source>
</evidence>
<feature type="disulfide bond" description="Interchain" evidence="10">
    <location>
        <position position="92"/>
    </location>
</feature>
<comment type="similarity">
    <text evidence="1">Belongs to the sulfiredoxin family.</text>
</comment>
<feature type="non-terminal residue" evidence="12">
    <location>
        <position position="130"/>
    </location>
</feature>
<evidence type="ECO:0000256" key="1">
    <source>
        <dbReference type="ARBA" id="ARBA00009609"/>
    </source>
</evidence>
<dbReference type="SUPFAM" id="SSF110849">
    <property type="entry name" value="ParB/Sulfiredoxin"/>
    <property type="match status" value="1"/>
</dbReference>
<dbReference type="InterPro" id="IPR036086">
    <property type="entry name" value="ParB/Sulfiredoxin_sf"/>
</dbReference>
<dbReference type="AlphaFoldDB" id="A0A0J9XHH7"/>
<dbReference type="OrthoDB" id="10023328at2759"/>
<evidence type="ECO:0000256" key="2">
    <source>
        <dbReference type="ARBA" id="ARBA00013055"/>
    </source>
</evidence>
<dbReference type="GO" id="GO:0032542">
    <property type="term" value="F:sulfiredoxin activity"/>
    <property type="evidence" value="ECO:0007669"/>
    <property type="project" value="InterPro"/>
</dbReference>
<organism evidence="12 13">
    <name type="scientific">Geotrichum candidum</name>
    <name type="common">Oospora lactis</name>
    <name type="synonym">Dipodascus geotrichum</name>
    <dbReference type="NCBI Taxonomy" id="1173061"/>
    <lineage>
        <taxon>Eukaryota</taxon>
        <taxon>Fungi</taxon>
        <taxon>Dikarya</taxon>
        <taxon>Ascomycota</taxon>
        <taxon>Saccharomycotina</taxon>
        <taxon>Dipodascomycetes</taxon>
        <taxon>Dipodascales</taxon>
        <taxon>Dipodascaceae</taxon>
        <taxon>Geotrichum</taxon>
    </lineage>
</organism>
<evidence type="ECO:0000256" key="9">
    <source>
        <dbReference type="PIRSR" id="PIRSR017267-1"/>
    </source>
</evidence>
<protein>
    <recommendedName>
        <fullName evidence="2">sulfiredoxin</fullName>
        <ecNumber evidence="2">1.8.98.2</ecNumber>
    </recommendedName>
</protein>
<evidence type="ECO:0000313" key="12">
    <source>
        <dbReference type="EMBL" id="CDO56774.1"/>
    </source>
</evidence>
<dbReference type="EC" id="1.8.98.2" evidence="2"/>
<evidence type="ECO:0000313" key="13">
    <source>
        <dbReference type="Proteomes" id="UP000242525"/>
    </source>
</evidence>
<evidence type="ECO:0000256" key="10">
    <source>
        <dbReference type="PIRSR" id="PIRSR017267-2"/>
    </source>
</evidence>
<dbReference type="PANTHER" id="PTHR21348">
    <property type="match status" value="1"/>
</dbReference>
<dbReference type="PANTHER" id="PTHR21348:SF2">
    <property type="entry name" value="SULFIREDOXIN-1"/>
    <property type="match status" value="1"/>
</dbReference>
<evidence type="ECO:0000256" key="4">
    <source>
        <dbReference type="ARBA" id="ARBA00022840"/>
    </source>
</evidence>
<dbReference type="STRING" id="1173061.A0A0J9XHH7"/>
<dbReference type="Gene3D" id="3.90.1530.10">
    <property type="entry name" value="Conserved hypothetical protein from pyrococcus furiosus pfu- 392566-001, ParB domain"/>
    <property type="match status" value="1"/>
</dbReference>
<keyword evidence="6" id="KW-0560">Oxidoreductase</keyword>
<dbReference type="PIRSF" id="PIRSF017267">
    <property type="entry name" value="Sulfiredoxin"/>
    <property type="match status" value="1"/>
</dbReference>
<evidence type="ECO:0000256" key="7">
    <source>
        <dbReference type="ARBA" id="ARBA00023157"/>
    </source>
</evidence>
<accession>A0A0J9XHH7</accession>
<dbReference type="EMBL" id="CCBN010000016">
    <property type="protein sequence ID" value="CDO56774.1"/>
    <property type="molecule type" value="Genomic_DNA"/>
</dbReference>
<dbReference type="CDD" id="cd16395">
    <property type="entry name" value="Srx"/>
    <property type="match status" value="1"/>
</dbReference>
<evidence type="ECO:0000256" key="6">
    <source>
        <dbReference type="ARBA" id="ARBA00023002"/>
    </source>
</evidence>
<name>A0A0J9XHH7_GEOCN</name>